<dbReference type="GO" id="GO:0019432">
    <property type="term" value="P:triglyceride biosynthetic process"/>
    <property type="evidence" value="ECO:0007669"/>
    <property type="project" value="TreeGrafter"/>
</dbReference>
<feature type="transmembrane region" description="Helical" evidence="11">
    <location>
        <begin position="329"/>
        <end position="347"/>
    </location>
</feature>
<dbReference type="OMA" id="QYTYPRT"/>
<evidence type="ECO:0000256" key="5">
    <source>
        <dbReference type="ARBA" id="ARBA00022679"/>
    </source>
</evidence>
<dbReference type="EMBL" id="LDAU01000170">
    <property type="protein sequence ID" value="KRX01526.1"/>
    <property type="molecule type" value="Genomic_DNA"/>
</dbReference>
<evidence type="ECO:0000313" key="12">
    <source>
        <dbReference type="EMBL" id="KRX01526.1"/>
    </source>
</evidence>
<keyword evidence="7" id="KW-0256">Endoplasmic reticulum</keyword>
<dbReference type="InterPro" id="IPR004299">
    <property type="entry name" value="MBOAT_fam"/>
</dbReference>
<dbReference type="InterPro" id="IPR014371">
    <property type="entry name" value="Oat_ACAT_DAG_ARE"/>
</dbReference>
<evidence type="ECO:0000256" key="7">
    <source>
        <dbReference type="ARBA" id="ARBA00022824"/>
    </source>
</evidence>
<dbReference type="AlphaFoldDB" id="A0A0V0QH82"/>
<comment type="similarity">
    <text evidence="3">Belongs to the membrane-bound acyltransferase family. Sterol o-acyltransferase subfamily.</text>
</comment>
<protein>
    <recommendedName>
        <fullName evidence="4">diacylglycerol O-acyltransferase</fullName>
        <ecNumber evidence="4">2.3.1.20</ecNumber>
    </recommendedName>
</protein>
<proteinExistence type="inferred from homology"/>
<keyword evidence="6 11" id="KW-0812">Transmembrane</keyword>
<sequence length="487" mass="58080">MTEVKIKFYNLDILFFTNKIGTQDYLKEDFQDYYIKCDGHQAIILQNQNQILCKFYLDRLIYKHIEEKDSHQLQLFTGTDENKTLVLEIRSQSSRVIKDLKQQVKMRQRFIRYKGPLSYTPAVMPRTSLLSTESPIQNYRGFFNSNILNLTNILASCLVPLFQLRYHNVHPVVGTVMLGWSLVVFMKILSYTHVSKNIYYTAKRIRFLQKDKKNLDEFISKKEASIENLQLIQKFAGQPSSLLKFKDFIYFTCAPTLCFQLLYPRTPRIRKGWLLKRIVEFIMLLSLIGFIWLQQLEPELNSAYKYYQSQEISIFVLFHTMSKIAIPSTYIWICFFICYFHVFLNILSELTTYGDRQFYLAWWNCKDLEEYWRLWNLPVHNWLLRHIYNPLLKRGFNKIQSSFIVFFISAFFHEWIISGGFGVVEFHAFFGMLAQAPVIFIMKKINQYFNLEQSELGNVMFWISFCFIGQPLGLFIYYSIYQQLEVK</sequence>
<keyword evidence="5" id="KW-0808">Transferase</keyword>
<dbReference type="GO" id="GO:0004144">
    <property type="term" value="F:diacylglycerol O-acyltransferase activity"/>
    <property type="evidence" value="ECO:0007669"/>
    <property type="project" value="UniProtKB-EC"/>
</dbReference>
<comment type="pathway">
    <text evidence="2">Lipid metabolism.</text>
</comment>
<dbReference type="InParanoid" id="A0A0V0QH82"/>
<dbReference type="GO" id="GO:0005789">
    <property type="term" value="C:endoplasmic reticulum membrane"/>
    <property type="evidence" value="ECO:0007669"/>
    <property type="project" value="UniProtKB-SubCell"/>
</dbReference>
<dbReference type="EC" id="2.3.1.20" evidence="4"/>
<evidence type="ECO:0000256" key="2">
    <source>
        <dbReference type="ARBA" id="ARBA00005189"/>
    </source>
</evidence>
<evidence type="ECO:0000256" key="4">
    <source>
        <dbReference type="ARBA" id="ARBA00013244"/>
    </source>
</evidence>
<comment type="caution">
    <text evidence="12">The sequence shown here is derived from an EMBL/GenBank/DDBJ whole genome shotgun (WGS) entry which is preliminary data.</text>
</comment>
<keyword evidence="9 11" id="KW-0472">Membrane</keyword>
<evidence type="ECO:0000256" key="6">
    <source>
        <dbReference type="ARBA" id="ARBA00022692"/>
    </source>
</evidence>
<keyword evidence="13" id="KW-1185">Reference proteome</keyword>
<keyword evidence="10" id="KW-0012">Acyltransferase</keyword>
<reference evidence="12 13" key="1">
    <citation type="journal article" date="2015" name="Sci. Rep.">
        <title>Genome of the facultative scuticociliatosis pathogen Pseudocohnilembus persalinus provides insight into its virulence through horizontal gene transfer.</title>
        <authorList>
            <person name="Xiong J."/>
            <person name="Wang G."/>
            <person name="Cheng J."/>
            <person name="Tian M."/>
            <person name="Pan X."/>
            <person name="Warren A."/>
            <person name="Jiang C."/>
            <person name="Yuan D."/>
            <person name="Miao W."/>
        </authorList>
    </citation>
    <scope>NUCLEOTIDE SEQUENCE [LARGE SCALE GENOMIC DNA]</scope>
    <source>
        <strain evidence="12">36N120E</strain>
    </source>
</reference>
<evidence type="ECO:0000313" key="13">
    <source>
        <dbReference type="Proteomes" id="UP000054937"/>
    </source>
</evidence>
<dbReference type="PANTHER" id="PTHR10408">
    <property type="entry name" value="STEROL O-ACYLTRANSFERASE"/>
    <property type="match status" value="1"/>
</dbReference>
<feature type="transmembrane region" description="Helical" evidence="11">
    <location>
        <begin position="172"/>
        <end position="194"/>
    </location>
</feature>
<evidence type="ECO:0000256" key="3">
    <source>
        <dbReference type="ARBA" id="ARBA00009010"/>
    </source>
</evidence>
<accession>A0A0V0QH82</accession>
<evidence type="ECO:0000256" key="1">
    <source>
        <dbReference type="ARBA" id="ARBA00004477"/>
    </source>
</evidence>
<evidence type="ECO:0000256" key="11">
    <source>
        <dbReference type="SAM" id="Phobius"/>
    </source>
</evidence>
<feature type="transmembrane region" description="Helical" evidence="11">
    <location>
        <begin position="274"/>
        <end position="293"/>
    </location>
</feature>
<gene>
    <name evidence="12" type="ORF">PPERSA_01429</name>
</gene>
<dbReference type="Proteomes" id="UP000054937">
    <property type="component" value="Unassembled WGS sequence"/>
</dbReference>
<feature type="transmembrane region" description="Helical" evidence="11">
    <location>
        <begin position="147"/>
        <end position="166"/>
    </location>
</feature>
<comment type="subcellular location">
    <subcellularLocation>
        <location evidence="1">Endoplasmic reticulum membrane</location>
        <topology evidence="1">Multi-pass membrane protein</topology>
    </subcellularLocation>
</comment>
<dbReference type="OrthoDB" id="10039049at2759"/>
<name>A0A0V0QH82_PSEPJ</name>
<keyword evidence="8 11" id="KW-1133">Transmembrane helix</keyword>
<feature type="transmembrane region" description="Helical" evidence="11">
    <location>
        <begin position="459"/>
        <end position="480"/>
    </location>
</feature>
<evidence type="ECO:0000256" key="8">
    <source>
        <dbReference type="ARBA" id="ARBA00022989"/>
    </source>
</evidence>
<dbReference type="Pfam" id="PF03062">
    <property type="entry name" value="MBOAT"/>
    <property type="match status" value="1"/>
</dbReference>
<dbReference type="PANTHER" id="PTHR10408:SF7">
    <property type="entry name" value="DIACYLGLYCEROL O-ACYLTRANSFERASE 1"/>
    <property type="match status" value="1"/>
</dbReference>
<organism evidence="12 13">
    <name type="scientific">Pseudocohnilembus persalinus</name>
    <name type="common">Ciliate</name>
    <dbReference type="NCBI Taxonomy" id="266149"/>
    <lineage>
        <taxon>Eukaryota</taxon>
        <taxon>Sar</taxon>
        <taxon>Alveolata</taxon>
        <taxon>Ciliophora</taxon>
        <taxon>Intramacronucleata</taxon>
        <taxon>Oligohymenophorea</taxon>
        <taxon>Scuticociliatia</taxon>
        <taxon>Philasterida</taxon>
        <taxon>Pseudocohnilembidae</taxon>
        <taxon>Pseudocohnilembus</taxon>
    </lineage>
</organism>
<evidence type="ECO:0000256" key="10">
    <source>
        <dbReference type="ARBA" id="ARBA00023315"/>
    </source>
</evidence>
<feature type="transmembrane region" description="Helical" evidence="11">
    <location>
        <begin position="403"/>
        <end position="424"/>
    </location>
</feature>
<evidence type="ECO:0000256" key="9">
    <source>
        <dbReference type="ARBA" id="ARBA00023136"/>
    </source>
</evidence>